<feature type="region of interest" description="Disordered" evidence="1">
    <location>
        <begin position="63"/>
        <end position="107"/>
    </location>
</feature>
<evidence type="ECO:0000256" key="1">
    <source>
        <dbReference type="SAM" id="MobiDB-lite"/>
    </source>
</evidence>
<dbReference type="Proteomes" id="UP000204221">
    <property type="component" value="Chromosome"/>
</dbReference>
<feature type="compositionally biased region" description="Polar residues" evidence="1">
    <location>
        <begin position="79"/>
        <end position="91"/>
    </location>
</feature>
<organism evidence="2 3">
    <name type="scientific">Actinoalloteichus hoggarensis</name>
    <dbReference type="NCBI Taxonomy" id="1470176"/>
    <lineage>
        <taxon>Bacteria</taxon>
        <taxon>Bacillati</taxon>
        <taxon>Actinomycetota</taxon>
        <taxon>Actinomycetes</taxon>
        <taxon>Pseudonocardiales</taxon>
        <taxon>Pseudonocardiaceae</taxon>
        <taxon>Actinoalloteichus</taxon>
    </lineage>
</organism>
<proteinExistence type="predicted"/>
<protein>
    <submittedName>
        <fullName evidence="2">Uncharacterized protein</fullName>
    </submittedName>
</protein>
<gene>
    <name evidence="2" type="ORF">AHOG_10410</name>
</gene>
<feature type="region of interest" description="Disordered" evidence="1">
    <location>
        <begin position="1"/>
        <end position="45"/>
    </location>
</feature>
<evidence type="ECO:0000313" key="3">
    <source>
        <dbReference type="Proteomes" id="UP000204221"/>
    </source>
</evidence>
<accession>A0A221W1M2</accession>
<feature type="compositionally biased region" description="Low complexity" evidence="1">
    <location>
        <begin position="227"/>
        <end position="248"/>
    </location>
</feature>
<evidence type="ECO:0000313" key="2">
    <source>
        <dbReference type="EMBL" id="ASO19725.1"/>
    </source>
</evidence>
<feature type="region of interest" description="Disordered" evidence="1">
    <location>
        <begin position="141"/>
        <end position="255"/>
    </location>
</feature>
<feature type="compositionally biased region" description="Basic residues" evidence="1">
    <location>
        <begin position="143"/>
        <end position="154"/>
    </location>
</feature>
<feature type="compositionally biased region" description="Basic residues" evidence="1">
    <location>
        <begin position="217"/>
        <end position="226"/>
    </location>
</feature>
<keyword evidence="3" id="KW-1185">Reference proteome</keyword>
<reference evidence="2 3" key="1">
    <citation type="submission" date="2017-07" db="EMBL/GenBank/DDBJ databases">
        <title>Complete genome sequence of Actinoalloteichus hoggarensis DSM 45943, type strain of Actinoalloteichus hoggarensis.</title>
        <authorList>
            <person name="Ruckert C."/>
            <person name="Nouioui I."/>
            <person name="Willmese J."/>
            <person name="van Wezel G."/>
            <person name="Klenk H.-P."/>
            <person name="Kalinowski J."/>
            <person name="Zotchev S.B."/>
        </authorList>
    </citation>
    <scope>NUCLEOTIDE SEQUENCE [LARGE SCALE GENOMIC DNA]</scope>
    <source>
        <strain evidence="2 3">DSM 45943</strain>
    </source>
</reference>
<dbReference type="AlphaFoldDB" id="A0A221W1M2"/>
<feature type="compositionally biased region" description="Basic and acidic residues" evidence="1">
    <location>
        <begin position="19"/>
        <end position="29"/>
    </location>
</feature>
<sequence>MKSERAKEVAGIVESSSCRAEDERRDRSGRLRPAGAAVGSGMRGSGRLNLRALSARVAAPMAIGPRRGRRRAHRDESRTGSVRNRPCQKSTGEIGRPRPGIGGDVDRPAVRCGRAGCVRTRRRGTCGTTIPVRGVGYPPGRCCRGRRSRRRRGVTSRGVETSGTGASLDATRESSRGRVSGISDGTRRHVWPEQVSAGRRMTAIRGAWRCARSSPRDRRRSRRAHPTRSPSAAAPAVRPRGPRPARSCPRPPRGP</sequence>
<name>A0A221W1M2_9PSEU</name>
<dbReference type="KEGG" id="ahg:AHOG_10410"/>
<dbReference type="EMBL" id="CP022521">
    <property type="protein sequence ID" value="ASO19725.1"/>
    <property type="molecule type" value="Genomic_DNA"/>
</dbReference>